<proteinExistence type="predicted"/>
<dbReference type="SUPFAM" id="SSF55718">
    <property type="entry name" value="SCP-like"/>
    <property type="match status" value="1"/>
</dbReference>
<dbReference type="InterPro" id="IPR011991">
    <property type="entry name" value="ArsR-like_HTH"/>
</dbReference>
<evidence type="ECO:0000313" key="4">
    <source>
        <dbReference type="EMBL" id="MTB97022.1"/>
    </source>
</evidence>
<dbReference type="SUPFAM" id="SSF46785">
    <property type="entry name" value="Winged helix' DNA-binding domain"/>
    <property type="match status" value="1"/>
</dbReference>
<keyword evidence="5" id="KW-1185">Reference proteome</keyword>
<dbReference type="InterPro" id="IPR036388">
    <property type="entry name" value="WH-like_DNA-bd_sf"/>
</dbReference>
<dbReference type="PANTHER" id="PTHR33204">
    <property type="entry name" value="TRANSCRIPTIONAL REGULATOR, MARR FAMILY"/>
    <property type="match status" value="1"/>
</dbReference>
<dbReference type="Proteomes" id="UP000433406">
    <property type="component" value="Unassembled WGS sequence"/>
</dbReference>
<dbReference type="InterPro" id="IPR002577">
    <property type="entry name" value="HTH_HxlR"/>
</dbReference>
<evidence type="ECO:0000256" key="3">
    <source>
        <dbReference type="ARBA" id="ARBA00023163"/>
    </source>
</evidence>
<protein>
    <submittedName>
        <fullName evidence="4">Transcriptional regulator</fullName>
    </submittedName>
</protein>
<dbReference type="RefSeq" id="WP_154616777.1">
    <property type="nucleotide sequence ID" value="NZ_CP053660.1"/>
</dbReference>
<dbReference type="InterPro" id="IPR036527">
    <property type="entry name" value="SCP2_sterol-bd_dom_sf"/>
</dbReference>
<sequence length="228" mass="25562">MSAYGQFCPVAKAMEVLDERWTLLVVRELLSGSSHFNELRRGVPRMSPALLSKRLRTLQRAGVVRRSEHGGRTSYSLTESGRELHGIVEALGVWGVRWVGELGAEDLDPHLLLWDMKRTVPLSAWPRSRTVVAIEFDDVEARVAHWWIVVVGNEIDVCDYDPGFEVTVTVRTGLRHLTRLWRGDLDWPQLLASGDCAVDGPSDVRRDLPHWLGRSALADVPRPVGDVG</sequence>
<evidence type="ECO:0000256" key="2">
    <source>
        <dbReference type="ARBA" id="ARBA00023125"/>
    </source>
</evidence>
<dbReference type="AlphaFoldDB" id="A0A6I3JG28"/>
<keyword evidence="3" id="KW-0804">Transcription</keyword>
<dbReference type="CDD" id="cd00090">
    <property type="entry name" value="HTH_ARSR"/>
    <property type="match status" value="1"/>
</dbReference>
<organism evidence="4 5">
    <name type="scientific">Nocardioides marmotae</name>
    <dbReference type="NCBI Taxonomy" id="2663857"/>
    <lineage>
        <taxon>Bacteria</taxon>
        <taxon>Bacillati</taxon>
        <taxon>Actinomycetota</taxon>
        <taxon>Actinomycetes</taxon>
        <taxon>Propionibacteriales</taxon>
        <taxon>Nocardioidaceae</taxon>
        <taxon>Nocardioides</taxon>
    </lineage>
</organism>
<dbReference type="PANTHER" id="PTHR33204:SF18">
    <property type="entry name" value="TRANSCRIPTIONAL REGULATORY PROTEIN"/>
    <property type="match status" value="1"/>
</dbReference>
<dbReference type="EMBL" id="WLCI01000019">
    <property type="protein sequence ID" value="MTB97022.1"/>
    <property type="molecule type" value="Genomic_DNA"/>
</dbReference>
<dbReference type="GO" id="GO:0003677">
    <property type="term" value="F:DNA binding"/>
    <property type="evidence" value="ECO:0007669"/>
    <property type="project" value="UniProtKB-KW"/>
</dbReference>
<reference evidence="4 5" key="1">
    <citation type="submission" date="2019-10" db="EMBL/GenBank/DDBJ databases">
        <title>Nocardioides novel species isolated from the excrement of Marmot.</title>
        <authorList>
            <person name="Zhang G."/>
        </authorList>
    </citation>
    <scope>NUCLEOTIDE SEQUENCE [LARGE SCALE GENOMIC DNA]</scope>
    <source>
        <strain evidence="5">zg-579</strain>
    </source>
</reference>
<keyword evidence="1" id="KW-0805">Transcription regulation</keyword>
<dbReference type="Gene3D" id="1.10.10.10">
    <property type="entry name" value="Winged helix-like DNA-binding domain superfamily/Winged helix DNA-binding domain"/>
    <property type="match status" value="1"/>
</dbReference>
<dbReference type="Pfam" id="PF01638">
    <property type="entry name" value="HxlR"/>
    <property type="match status" value="1"/>
</dbReference>
<dbReference type="PROSITE" id="PS51118">
    <property type="entry name" value="HTH_HXLR"/>
    <property type="match status" value="1"/>
</dbReference>
<evidence type="ECO:0000256" key="1">
    <source>
        <dbReference type="ARBA" id="ARBA00023015"/>
    </source>
</evidence>
<dbReference type="InterPro" id="IPR036390">
    <property type="entry name" value="WH_DNA-bd_sf"/>
</dbReference>
<evidence type="ECO:0000313" key="5">
    <source>
        <dbReference type="Proteomes" id="UP000433406"/>
    </source>
</evidence>
<gene>
    <name evidence="4" type="ORF">GGQ22_18270</name>
</gene>
<accession>A0A6I3JG28</accession>
<name>A0A6I3JG28_9ACTN</name>
<keyword evidence="2" id="KW-0238">DNA-binding</keyword>
<comment type="caution">
    <text evidence="4">The sequence shown here is derived from an EMBL/GenBank/DDBJ whole genome shotgun (WGS) entry which is preliminary data.</text>
</comment>